<name>A0A839RY12_9PSEU</name>
<reference evidence="2 3" key="1">
    <citation type="submission" date="2020-08" db="EMBL/GenBank/DDBJ databases">
        <title>Genomic Encyclopedia of Type Strains, Phase III (KMG-III): the genomes of soil and plant-associated and newly described type strains.</title>
        <authorList>
            <person name="Whitman W."/>
        </authorList>
    </citation>
    <scope>NUCLEOTIDE SEQUENCE [LARGE SCALE GENOMIC DNA]</scope>
    <source>
        <strain evidence="2 3">CECT 8577</strain>
    </source>
</reference>
<dbReference type="Proteomes" id="UP000550714">
    <property type="component" value="Unassembled WGS sequence"/>
</dbReference>
<accession>A0A839RY12</accession>
<comment type="caution">
    <text evidence="2">The sequence shown here is derived from an EMBL/GenBank/DDBJ whole genome shotgun (WGS) entry which is preliminary data.</text>
</comment>
<dbReference type="SUPFAM" id="SSF55729">
    <property type="entry name" value="Acyl-CoA N-acyltransferases (Nat)"/>
    <property type="match status" value="1"/>
</dbReference>
<keyword evidence="2" id="KW-0808">Transferase</keyword>
<dbReference type="InterPro" id="IPR051908">
    <property type="entry name" value="Ribosomal_N-acetyltransferase"/>
</dbReference>
<protein>
    <submittedName>
        <fullName evidence="2">RimJ/RimL family protein N-acetyltransferase</fullName>
    </submittedName>
</protein>
<dbReference type="Gene3D" id="3.40.630.30">
    <property type="match status" value="1"/>
</dbReference>
<organism evidence="2 3">
    <name type="scientific">Prauserella isguenensis</name>
    <dbReference type="NCBI Taxonomy" id="1470180"/>
    <lineage>
        <taxon>Bacteria</taxon>
        <taxon>Bacillati</taxon>
        <taxon>Actinomycetota</taxon>
        <taxon>Actinomycetes</taxon>
        <taxon>Pseudonocardiales</taxon>
        <taxon>Pseudonocardiaceae</taxon>
        <taxon>Prauserella</taxon>
    </lineage>
</organism>
<keyword evidence="3" id="KW-1185">Reference proteome</keyword>
<dbReference type="AlphaFoldDB" id="A0A839RY12"/>
<gene>
    <name evidence="2" type="ORF">FHS23_001656</name>
</gene>
<dbReference type="PANTHER" id="PTHR43441">
    <property type="entry name" value="RIBOSOMAL-PROTEIN-SERINE ACETYLTRANSFERASE"/>
    <property type="match status" value="1"/>
</dbReference>
<dbReference type="GO" id="GO:1990189">
    <property type="term" value="F:protein N-terminal-serine acetyltransferase activity"/>
    <property type="evidence" value="ECO:0007669"/>
    <property type="project" value="TreeGrafter"/>
</dbReference>
<dbReference type="Pfam" id="PF13302">
    <property type="entry name" value="Acetyltransf_3"/>
    <property type="match status" value="1"/>
</dbReference>
<dbReference type="InterPro" id="IPR000182">
    <property type="entry name" value="GNAT_dom"/>
</dbReference>
<dbReference type="RefSeq" id="WP_183650310.1">
    <property type="nucleotide sequence ID" value="NZ_JACHWU010000001.1"/>
</dbReference>
<proteinExistence type="predicted"/>
<evidence type="ECO:0000313" key="2">
    <source>
        <dbReference type="EMBL" id="MBB3050661.1"/>
    </source>
</evidence>
<evidence type="ECO:0000259" key="1">
    <source>
        <dbReference type="Pfam" id="PF13302"/>
    </source>
</evidence>
<dbReference type="PANTHER" id="PTHR43441:SF2">
    <property type="entry name" value="FAMILY ACETYLTRANSFERASE, PUTATIVE (AFU_ORTHOLOGUE AFUA_7G00850)-RELATED"/>
    <property type="match status" value="1"/>
</dbReference>
<sequence length="197" mass="21012">MTAPTFVRKPVLTGELVQLRPVLPADAPGLVALLREEALTWCPGRGAAVPPLADLAAAQQWYESCGDRDDRVDLAVVDRATESFIGEAVLADLDRYNASCRLRLGLLGPYGDGHRDEATRLLLGHALDDAELHRVETQVAACHVRAREAYEAAGFVHEGTRREAISIGDGRADVHVLAVLADDPADRPGPAPDPAGA</sequence>
<evidence type="ECO:0000313" key="3">
    <source>
        <dbReference type="Proteomes" id="UP000550714"/>
    </source>
</evidence>
<dbReference type="InterPro" id="IPR016181">
    <property type="entry name" value="Acyl_CoA_acyltransferase"/>
</dbReference>
<dbReference type="EMBL" id="JACHWU010000001">
    <property type="protein sequence ID" value="MBB3050661.1"/>
    <property type="molecule type" value="Genomic_DNA"/>
</dbReference>
<dbReference type="GO" id="GO:0008999">
    <property type="term" value="F:protein-N-terminal-alanine acetyltransferase activity"/>
    <property type="evidence" value="ECO:0007669"/>
    <property type="project" value="TreeGrafter"/>
</dbReference>
<dbReference type="GO" id="GO:0005737">
    <property type="term" value="C:cytoplasm"/>
    <property type="evidence" value="ECO:0007669"/>
    <property type="project" value="TreeGrafter"/>
</dbReference>
<feature type="domain" description="N-acetyltransferase" evidence="1">
    <location>
        <begin position="18"/>
        <end position="156"/>
    </location>
</feature>